<keyword evidence="2 4" id="KW-0732">Signal</keyword>
<dbReference type="PANTHER" id="PTHR33376:SF2">
    <property type="entry name" value="DICARBOXYLATE-BINDING PERIPLASMIC PROTEIN"/>
    <property type="match status" value="1"/>
</dbReference>
<feature type="chain" id="PRO_5032620908" description="TRAP-type C4-dicarboxylate transport system, substrate-binding protein" evidence="4">
    <location>
        <begin position="35"/>
        <end position="345"/>
    </location>
</feature>
<evidence type="ECO:0000256" key="2">
    <source>
        <dbReference type="ARBA" id="ARBA00022729"/>
    </source>
</evidence>
<dbReference type="InterPro" id="IPR038404">
    <property type="entry name" value="TRAP_DctP_sf"/>
</dbReference>
<evidence type="ECO:0008006" key="7">
    <source>
        <dbReference type="Google" id="ProtNLM"/>
    </source>
</evidence>
<comment type="subcellular location">
    <subcellularLocation>
        <location evidence="1">Periplasm</location>
    </subcellularLocation>
</comment>
<evidence type="ECO:0000313" key="6">
    <source>
        <dbReference type="Proteomes" id="UP000449846"/>
    </source>
</evidence>
<keyword evidence="6" id="KW-1185">Reference proteome</keyword>
<evidence type="ECO:0000256" key="3">
    <source>
        <dbReference type="ARBA" id="ARBA00022764"/>
    </source>
</evidence>
<protein>
    <recommendedName>
        <fullName evidence="7">TRAP-type C4-dicarboxylate transport system, substrate-binding protein</fullName>
    </recommendedName>
</protein>
<dbReference type="EMBL" id="WMIG01000020">
    <property type="protein sequence ID" value="MTH61807.1"/>
    <property type="molecule type" value="Genomic_DNA"/>
</dbReference>
<evidence type="ECO:0000256" key="4">
    <source>
        <dbReference type="SAM" id="SignalP"/>
    </source>
</evidence>
<dbReference type="OrthoDB" id="8673861at2"/>
<keyword evidence="3" id="KW-0574">Periplasm</keyword>
<dbReference type="GO" id="GO:0030246">
    <property type="term" value="F:carbohydrate binding"/>
    <property type="evidence" value="ECO:0007669"/>
    <property type="project" value="TreeGrafter"/>
</dbReference>
<dbReference type="PANTHER" id="PTHR33376">
    <property type="match status" value="1"/>
</dbReference>
<dbReference type="GO" id="GO:0055085">
    <property type="term" value="P:transmembrane transport"/>
    <property type="evidence" value="ECO:0007669"/>
    <property type="project" value="InterPro"/>
</dbReference>
<organism evidence="5 6">
    <name type="scientific">Paracoccus litorisediminis</name>
    <dbReference type="NCBI Taxonomy" id="2006130"/>
    <lineage>
        <taxon>Bacteria</taxon>
        <taxon>Pseudomonadati</taxon>
        <taxon>Pseudomonadota</taxon>
        <taxon>Alphaproteobacteria</taxon>
        <taxon>Rhodobacterales</taxon>
        <taxon>Paracoccaceae</taxon>
        <taxon>Paracoccus</taxon>
    </lineage>
</organism>
<feature type="signal peptide" evidence="4">
    <location>
        <begin position="1"/>
        <end position="34"/>
    </location>
</feature>
<gene>
    <name evidence="5" type="ORF">GL300_21630</name>
</gene>
<dbReference type="AlphaFoldDB" id="A0A844HTZ4"/>
<name>A0A844HTZ4_9RHOB</name>
<reference evidence="5 6" key="1">
    <citation type="submission" date="2019-11" db="EMBL/GenBank/DDBJ databases">
        <authorList>
            <person name="Dong K."/>
        </authorList>
    </citation>
    <scope>NUCLEOTIDE SEQUENCE [LARGE SCALE GENOMIC DNA]</scope>
    <source>
        <strain evidence="5 6">NBRC 112902</strain>
    </source>
</reference>
<proteinExistence type="predicted"/>
<accession>A0A844HTZ4</accession>
<comment type="caution">
    <text evidence="5">The sequence shown here is derived from an EMBL/GenBank/DDBJ whole genome shotgun (WGS) entry which is preliminary data.</text>
</comment>
<dbReference type="NCBIfam" id="NF037995">
    <property type="entry name" value="TRAP_S1"/>
    <property type="match status" value="1"/>
</dbReference>
<evidence type="ECO:0000256" key="1">
    <source>
        <dbReference type="ARBA" id="ARBA00004418"/>
    </source>
</evidence>
<dbReference type="GO" id="GO:0042597">
    <property type="term" value="C:periplasmic space"/>
    <property type="evidence" value="ECO:0007669"/>
    <property type="project" value="UniProtKB-SubCell"/>
</dbReference>
<dbReference type="Gene3D" id="3.40.190.170">
    <property type="entry name" value="Bacterial extracellular solute-binding protein, family 7"/>
    <property type="match status" value="1"/>
</dbReference>
<dbReference type="Pfam" id="PF03480">
    <property type="entry name" value="DctP"/>
    <property type="match status" value="1"/>
</dbReference>
<dbReference type="InterPro" id="IPR018389">
    <property type="entry name" value="DctP_fam"/>
</dbReference>
<sequence length="345" mass="37388">MRESGRMTMKLIAMARLSASVATFAIAGSAMANAETIWKVATAAPENSPWQMQIDRLVADVIKHSDGRVKPEVFYSSQLGAENDVIGQVVRGRVDMGLFTLSALMLQVPELAVLDMPLFFEDRDQRNCVLDDHMVAPVTAALADKGMVFGTWFESGSGYIMGHEELPTPASLKGRKIGITMNVKNEKLFSQLGSAPIATPVPEAASNASTGLIDAYATVYPFYVPSGLNEILPVVTEFRYSDGPAILAISRKSWDRLNEADQKAVRAAFAEVPARQIRDEVAAFEDQLREKHLQGGGKIRKLDDAETAAFRDGLPGLWEDLGTGQGAGAEQMYRAMLAARSACTS</sequence>
<evidence type="ECO:0000313" key="5">
    <source>
        <dbReference type="EMBL" id="MTH61807.1"/>
    </source>
</evidence>
<dbReference type="Proteomes" id="UP000449846">
    <property type="component" value="Unassembled WGS sequence"/>
</dbReference>